<reference evidence="1 2" key="1">
    <citation type="submission" date="2013-11" db="EMBL/GenBank/DDBJ databases">
        <title>The Genome Sequence of Phytophthora parasitica P1976.</title>
        <authorList>
            <consortium name="The Broad Institute Genomics Platform"/>
            <person name="Russ C."/>
            <person name="Tyler B."/>
            <person name="Panabieres F."/>
            <person name="Shan W."/>
            <person name="Tripathy S."/>
            <person name="Grunwald N."/>
            <person name="Machado M."/>
            <person name="Johnson C.S."/>
            <person name="Walker B."/>
            <person name="Young S."/>
            <person name="Zeng Q."/>
            <person name="Gargeya S."/>
            <person name="Fitzgerald M."/>
            <person name="Haas B."/>
            <person name="Abouelleil A."/>
            <person name="Allen A.W."/>
            <person name="Alvarado L."/>
            <person name="Arachchi H.M."/>
            <person name="Berlin A.M."/>
            <person name="Chapman S.B."/>
            <person name="Gainer-Dewar J."/>
            <person name="Goldberg J."/>
            <person name="Griggs A."/>
            <person name="Gujja S."/>
            <person name="Hansen M."/>
            <person name="Howarth C."/>
            <person name="Imamovic A."/>
            <person name="Ireland A."/>
            <person name="Larimer J."/>
            <person name="McCowan C."/>
            <person name="Murphy C."/>
            <person name="Pearson M."/>
            <person name="Poon T.W."/>
            <person name="Priest M."/>
            <person name="Roberts A."/>
            <person name="Saif S."/>
            <person name="Shea T."/>
            <person name="Sisk P."/>
            <person name="Sykes S."/>
            <person name="Wortman J."/>
            <person name="Nusbaum C."/>
            <person name="Birren B."/>
        </authorList>
    </citation>
    <scope>NUCLEOTIDE SEQUENCE [LARGE SCALE GENOMIC DNA]</scope>
    <source>
        <strain evidence="1 2">P1976</strain>
    </source>
</reference>
<protein>
    <recommendedName>
        <fullName evidence="3">MULE transposase domain-containing protein</fullName>
    </recommendedName>
</protein>
<name>A0A081AP86_PHYNI</name>
<accession>A0A081AP86</accession>
<dbReference type="EMBL" id="ANJA01000974">
    <property type="protein sequence ID" value="ETO80697.1"/>
    <property type="molecule type" value="Genomic_DNA"/>
</dbReference>
<gene>
    <name evidence="1" type="ORF">F444_04853</name>
</gene>
<proteinExistence type="predicted"/>
<dbReference type="AlphaFoldDB" id="A0A081AP86"/>
<evidence type="ECO:0008006" key="3">
    <source>
        <dbReference type="Google" id="ProtNLM"/>
    </source>
</evidence>
<dbReference type="Proteomes" id="UP000028582">
    <property type="component" value="Unassembled WGS sequence"/>
</dbReference>
<organism evidence="1 2">
    <name type="scientific">Phytophthora nicotianae P1976</name>
    <dbReference type="NCBI Taxonomy" id="1317066"/>
    <lineage>
        <taxon>Eukaryota</taxon>
        <taxon>Sar</taxon>
        <taxon>Stramenopiles</taxon>
        <taxon>Oomycota</taxon>
        <taxon>Peronosporomycetes</taxon>
        <taxon>Peronosporales</taxon>
        <taxon>Peronosporaceae</taxon>
        <taxon>Phytophthora</taxon>
    </lineage>
</organism>
<evidence type="ECO:0000313" key="2">
    <source>
        <dbReference type="Proteomes" id="UP000028582"/>
    </source>
</evidence>
<sequence length="160" mass="18793">MLRGGAGRNRIRLLLLKKYKKNKVKQAKIPDEIMLKNRKASLKKSNRWTRVCFGTACGVYDNRTYRRSFVPWVYMFVRTEHEYAYKTMFTTTVDFAAKYFDCTLTLKYESQDHATYIANAYKAIWPNIGILNCYPHLYRKASFSSAVSRIGGKMYDILDH</sequence>
<evidence type="ECO:0000313" key="1">
    <source>
        <dbReference type="EMBL" id="ETO80697.1"/>
    </source>
</evidence>
<dbReference type="OrthoDB" id="129258at2759"/>
<comment type="caution">
    <text evidence="1">The sequence shown here is derived from an EMBL/GenBank/DDBJ whole genome shotgun (WGS) entry which is preliminary data.</text>
</comment>